<organism evidence="1 2">
    <name type="scientific">Haematobacter massiliensis</name>
    <dbReference type="NCBI Taxonomy" id="195105"/>
    <lineage>
        <taxon>Bacteria</taxon>
        <taxon>Pseudomonadati</taxon>
        <taxon>Pseudomonadota</taxon>
        <taxon>Alphaproteobacteria</taxon>
        <taxon>Rhodobacterales</taxon>
        <taxon>Paracoccaceae</taxon>
        <taxon>Haematobacter</taxon>
    </lineage>
</organism>
<dbReference type="STRING" id="195105.CN97_04705"/>
<gene>
    <name evidence="1" type="ORF">CN97_04705</name>
</gene>
<dbReference type="Proteomes" id="UP000028826">
    <property type="component" value="Unassembled WGS sequence"/>
</dbReference>
<dbReference type="RefSeq" id="WP_035706800.1">
    <property type="nucleotide sequence ID" value="NZ_JGYG01000001.1"/>
</dbReference>
<reference evidence="1 2" key="1">
    <citation type="submission" date="2014-03" db="EMBL/GenBank/DDBJ databases">
        <title>Genome of Haematobacter massiliensis CCUG 47968.</title>
        <authorList>
            <person name="Wang D."/>
            <person name="Wang G."/>
        </authorList>
    </citation>
    <scope>NUCLEOTIDE SEQUENCE [LARGE SCALE GENOMIC DNA]</scope>
    <source>
        <strain evidence="1 2">CCUG 47968</strain>
    </source>
</reference>
<dbReference type="PROSITE" id="PS51257">
    <property type="entry name" value="PROKAR_LIPOPROTEIN"/>
    <property type="match status" value="1"/>
</dbReference>
<protein>
    <recommendedName>
        <fullName evidence="3">Lipoprotein</fullName>
    </recommendedName>
</protein>
<keyword evidence="2" id="KW-1185">Reference proteome</keyword>
<evidence type="ECO:0000313" key="1">
    <source>
        <dbReference type="EMBL" id="KFI31735.1"/>
    </source>
</evidence>
<dbReference type="AlphaFoldDB" id="A0A086YBT5"/>
<evidence type="ECO:0008006" key="3">
    <source>
        <dbReference type="Google" id="ProtNLM"/>
    </source>
</evidence>
<proteinExistence type="predicted"/>
<sequence length="152" mass="15908">MKIPLLAALTLVIALGGCASRWNPMNWAGSNSTPDTLEPEEGYAAATVDTRPLVAQVTGLTIDQAPGGVIVRATGLPATQGYWNVALLPQGPAESGTMTYRFVAVPPGRPVPAGSAAAREVTAARFLNAYQLESIRHIVVVGETNQRSVTAR</sequence>
<dbReference type="EMBL" id="JGYG01000001">
    <property type="protein sequence ID" value="KFI31735.1"/>
    <property type="molecule type" value="Genomic_DNA"/>
</dbReference>
<comment type="caution">
    <text evidence="1">The sequence shown here is derived from an EMBL/GenBank/DDBJ whole genome shotgun (WGS) entry which is preliminary data.</text>
</comment>
<dbReference type="eggNOG" id="ENOG5032YYC">
    <property type="taxonomic scope" value="Bacteria"/>
</dbReference>
<name>A0A086YBT5_9RHOB</name>
<evidence type="ECO:0000313" key="2">
    <source>
        <dbReference type="Proteomes" id="UP000028826"/>
    </source>
</evidence>
<accession>A0A086YBT5</accession>